<evidence type="ECO:0000256" key="1">
    <source>
        <dbReference type="SAM" id="MobiDB-lite"/>
    </source>
</evidence>
<feature type="compositionally biased region" description="Basic and acidic residues" evidence="1">
    <location>
        <begin position="26"/>
        <end position="49"/>
    </location>
</feature>
<dbReference type="Proteomes" id="UP001202328">
    <property type="component" value="Unassembled WGS sequence"/>
</dbReference>
<evidence type="ECO:0000313" key="2">
    <source>
        <dbReference type="EMBL" id="KAI3948632.1"/>
    </source>
</evidence>
<organism evidence="2 3">
    <name type="scientific">Papaver atlanticum</name>
    <dbReference type="NCBI Taxonomy" id="357466"/>
    <lineage>
        <taxon>Eukaryota</taxon>
        <taxon>Viridiplantae</taxon>
        <taxon>Streptophyta</taxon>
        <taxon>Embryophyta</taxon>
        <taxon>Tracheophyta</taxon>
        <taxon>Spermatophyta</taxon>
        <taxon>Magnoliopsida</taxon>
        <taxon>Ranunculales</taxon>
        <taxon>Papaveraceae</taxon>
        <taxon>Papaveroideae</taxon>
        <taxon>Papaver</taxon>
    </lineage>
</organism>
<dbReference type="EMBL" id="JAJJMB010003237">
    <property type="protein sequence ID" value="KAI3948632.1"/>
    <property type="molecule type" value="Genomic_DNA"/>
</dbReference>
<keyword evidence="3" id="KW-1185">Reference proteome</keyword>
<protein>
    <submittedName>
        <fullName evidence="2">Uncharacterized protein</fullName>
    </submittedName>
</protein>
<comment type="caution">
    <text evidence="2">The sequence shown here is derived from an EMBL/GenBank/DDBJ whole genome shotgun (WGS) entry which is preliminary data.</text>
</comment>
<accession>A0AAD4TC04</accession>
<name>A0AAD4TC04_9MAGN</name>
<feature type="region of interest" description="Disordered" evidence="1">
    <location>
        <begin position="24"/>
        <end position="49"/>
    </location>
</feature>
<proteinExistence type="predicted"/>
<reference evidence="2" key="1">
    <citation type="submission" date="2022-04" db="EMBL/GenBank/DDBJ databases">
        <title>A functionally conserved STORR gene fusion in Papaver species that diverged 16.8 million years ago.</title>
        <authorList>
            <person name="Catania T."/>
        </authorList>
    </citation>
    <scope>NUCLEOTIDE SEQUENCE</scope>
    <source>
        <strain evidence="2">S-188037</strain>
    </source>
</reference>
<evidence type="ECO:0000313" key="3">
    <source>
        <dbReference type="Proteomes" id="UP001202328"/>
    </source>
</evidence>
<gene>
    <name evidence="2" type="ORF">MKW98_027698</name>
</gene>
<sequence>MYLTLAAHNVVVLKVESMADIGGPAKDSKRQKLEGGHLHKVHSRDDGHEYNLKGTKTTTKSDFCLVDFFTLIR</sequence>
<dbReference type="AlphaFoldDB" id="A0AAD4TC04"/>